<feature type="transmembrane region" description="Helical" evidence="1">
    <location>
        <begin position="20"/>
        <end position="48"/>
    </location>
</feature>
<sequence>MTSANRFVNNASSSLPQITLYASTPFGVTFVLVELLITVPLCVLLYDSGSRSAFPRTKRLLNTLIIYAVNQCLLTLLVALAEFATSAKFQSAWSTGLDFTIGKLYANSLLASLNTRQILRAQQSGTRSDERISGVHLANLQRLSKNVKRSKDGEKHIEAHETIVIDVTADSAVDRTMVFQREGEA</sequence>
<feature type="transmembrane region" description="Helical" evidence="1">
    <location>
        <begin position="60"/>
        <end position="81"/>
    </location>
</feature>
<evidence type="ECO:0000313" key="4">
    <source>
        <dbReference type="Proteomes" id="UP000054217"/>
    </source>
</evidence>
<name>A0A0C3PMZ6_PISTI</name>
<reference evidence="3 4" key="1">
    <citation type="submission" date="2014-04" db="EMBL/GenBank/DDBJ databases">
        <authorList>
            <consortium name="DOE Joint Genome Institute"/>
            <person name="Kuo A."/>
            <person name="Kohler A."/>
            <person name="Costa M.D."/>
            <person name="Nagy L.G."/>
            <person name="Floudas D."/>
            <person name="Copeland A."/>
            <person name="Barry K.W."/>
            <person name="Cichocki N."/>
            <person name="Veneault-Fourrey C."/>
            <person name="LaButti K."/>
            <person name="Lindquist E.A."/>
            <person name="Lipzen A."/>
            <person name="Lundell T."/>
            <person name="Morin E."/>
            <person name="Murat C."/>
            <person name="Sun H."/>
            <person name="Tunlid A."/>
            <person name="Henrissat B."/>
            <person name="Grigoriev I.V."/>
            <person name="Hibbett D.S."/>
            <person name="Martin F."/>
            <person name="Nordberg H.P."/>
            <person name="Cantor M.N."/>
            <person name="Hua S.X."/>
        </authorList>
    </citation>
    <scope>NUCLEOTIDE SEQUENCE [LARGE SCALE GENOMIC DNA]</scope>
    <source>
        <strain evidence="3 4">Marx 270</strain>
    </source>
</reference>
<keyword evidence="1" id="KW-1133">Transmembrane helix</keyword>
<evidence type="ECO:0000259" key="2">
    <source>
        <dbReference type="Pfam" id="PF20152"/>
    </source>
</evidence>
<keyword evidence="1" id="KW-0812">Transmembrane</keyword>
<accession>A0A0C3PMZ6</accession>
<evidence type="ECO:0000313" key="3">
    <source>
        <dbReference type="EMBL" id="KIO09734.1"/>
    </source>
</evidence>
<dbReference type="Pfam" id="PF20152">
    <property type="entry name" value="DUF6534"/>
    <property type="match status" value="1"/>
</dbReference>
<dbReference type="EMBL" id="KN831954">
    <property type="protein sequence ID" value="KIO09734.1"/>
    <property type="molecule type" value="Genomic_DNA"/>
</dbReference>
<proteinExistence type="predicted"/>
<keyword evidence="4" id="KW-1185">Reference proteome</keyword>
<dbReference type="STRING" id="870435.A0A0C3PMZ6"/>
<dbReference type="OrthoDB" id="2622549at2759"/>
<gene>
    <name evidence="3" type="ORF">M404DRAFT_996589</name>
</gene>
<dbReference type="Proteomes" id="UP000054217">
    <property type="component" value="Unassembled WGS sequence"/>
</dbReference>
<feature type="domain" description="DUF6534" evidence="2">
    <location>
        <begin position="32"/>
        <end position="117"/>
    </location>
</feature>
<keyword evidence="1" id="KW-0472">Membrane</keyword>
<dbReference type="HOGENOM" id="CLU_046025_15_0_1"/>
<dbReference type="InterPro" id="IPR045339">
    <property type="entry name" value="DUF6534"/>
</dbReference>
<dbReference type="AlphaFoldDB" id="A0A0C3PMZ6"/>
<evidence type="ECO:0000256" key="1">
    <source>
        <dbReference type="SAM" id="Phobius"/>
    </source>
</evidence>
<organism evidence="3 4">
    <name type="scientific">Pisolithus tinctorius Marx 270</name>
    <dbReference type="NCBI Taxonomy" id="870435"/>
    <lineage>
        <taxon>Eukaryota</taxon>
        <taxon>Fungi</taxon>
        <taxon>Dikarya</taxon>
        <taxon>Basidiomycota</taxon>
        <taxon>Agaricomycotina</taxon>
        <taxon>Agaricomycetes</taxon>
        <taxon>Agaricomycetidae</taxon>
        <taxon>Boletales</taxon>
        <taxon>Sclerodermatineae</taxon>
        <taxon>Pisolithaceae</taxon>
        <taxon>Pisolithus</taxon>
    </lineage>
</organism>
<dbReference type="InParanoid" id="A0A0C3PMZ6"/>
<protein>
    <recommendedName>
        <fullName evidence="2">DUF6534 domain-containing protein</fullName>
    </recommendedName>
</protein>
<reference evidence="4" key="2">
    <citation type="submission" date="2015-01" db="EMBL/GenBank/DDBJ databases">
        <title>Evolutionary Origins and Diversification of the Mycorrhizal Mutualists.</title>
        <authorList>
            <consortium name="DOE Joint Genome Institute"/>
            <consortium name="Mycorrhizal Genomics Consortium"/>
            <person name="Kohler A."/>
            <person name="Kuo A."/>
            <person name="Nagy L.G."/>
            <person name="Floudas D."/>
            <person name="Copeland A."/>
            <person name="Barry K.W."/>
            <person name="Cichocki N."/>
            <person name="Veneault-Fourrey C."/>
            <person name="LaButti K."/>
            <person name="Lindquist E.A."/>
            <person name="Lipzen A."/>
            <person name="Lundell T."/>
            <person name="Morin E."/>
            <person name="Murat C."/>
            <person name="Riley R."/>
            <person name="Ohm R."/>
            <person name="Sun H."/>
            <person name="Tunlid A."/>
            <person name="Henrissat B."/>
            <person name="Grigoriev I.V."/>
            <person name="Hibbett D.S."/>
            <person name="Martin F."/>
        </authorList>
    </citation>
    <scope>NUCLEOTIDE SEQUENCE [LARGE SCALE GENOMIC DNA]</scope>
    <source>
        <strain evidence="4">Marx 270</strain>
    </source>
</reference>